<dbReference type="InterPro" id="IPR028939">
    <property type="entry name" value="P5C_Rdtase_cat_N"/>
</dbReference>
<dbReference type="SUPFAM" id="SSF51735">
    <property type="entry name" value="NAD(P)-binding Rossmann-fold domains"/>
    <property type="match status" value="1"/>
</dbReference>
<dbReference type="RefSeq" id="WP_310797500.1">
    <property type="nucleotide sequence ID" value="NZ_CP123872.1"/>
</dbReference>
<keyword evidence="10" id="KW-1185">Reference proteome</keyword>
<dbReference type="Gene3D" id="3.40.50.720">
    <property type="entry name" value="NAD(P)-binding Rossmann-like Domain"/>
    <property type="match status" value="1"/>
</dbReference>
<keyword evidence="4" id="KW-0641">Proline biosynthesis</keyword>
<evidence type="ECO:0000259" key="8">
    <source>
        <dbReference type="Pfam" id="PF14748"/>
    </source>
</evidence>
<comment type="catalytic activity">
    <reaction evidence="4">
        <text>L-proline + NAD(+) = (S)-1-pyrroline-5-carboxylate + NADH + 2 H(+)</text>
        <dbReference type="Rhea" id="RHEA:14105"/>
        <dbReference type="ChEBI" id="CHEBI:15378"/>
        <dbReference type="ChEBI" id="CHEBI:17388"/>
        <dbReference type="ChEBI" id="CHEBI:57540"/>
        <dbReference type="ChEBI" id="CHEBI:57945"/>
        <dbReference type="ChEBI" id="CHEBI:60039"/>
        <dbReference type="EC" id="1.5.1.2"/>
    </reaction>
</comment>
<evidence type="ECO:0000256" key="5">
    <source>
        <dbReference type="NCBIfam" id="TIGR00112"/>
    </source>
</evidence>
<feature type="binding site" evidence="6">
    <location>
        <begin position="76"/>
        <end position="79"/>
    </location>
    <ligand>
        <name>NADP(+)</name>
        <dbReference type="ChEBI" id="CHEBI:58349"/>
    </ligand>
</feature>
<accession>A0AA52H821</accession>
<dbReference type="Pfam" id="PF03807">
    <property type="entry name" value="F420_oxidored"/>
    <property type="match status" value="1"/>
</dbReference>
<dbReference type="Gene3D" id="1.10.3730.10">
    <property type="entry name" value="ProC C-terminal domain-like"/>
    <property type="match status" value="1"/>
</dbReference>
<proteinExistence type="inferred from homology"/>
<keyword evidence="4" id="KW-0028">Amino-acid biosynthesis</keyword>
<dbReference type="GO" id="GO:0005737">
    <property type="term" value="C:cytoplasm"/>
    <property type="evidence" value="ECO:0007669"/>
    <property type="project" value="UniProtKB-SubCell"/>
</dbReference>
<comment type="subcellular location">
    <subcellularLocation>
        <location evidence="4">Cytoplasm</location>
    </subcellularLocation>
</comment>
<dbReference type="KEGG" id="tmk:QGN29_08875"/>
<dbReference type="PANTHER" id="PTHR11645:SF0">
    <property type="entry name" value="PYRROLINE-5-CARBOXYLATE REDUCTASE 3"/>
    <property type="match status" value="1"/>
</dbReference>
<dbReference type="NCBIfam" id="TIGR00112">
    <property type="entry name" value="proC"/>
    <property type="match status" value="1"/>
</dbReference>
<dbReference type="InterPro" id="IPR029036">
    <property type="entry name" value="P5CR_dimer"/>
</dbReference>
<dbReference type="PIRSF" id="PIRSF000193">
    <property type="entry name" value="Pyrrol-5-carb_rd"/>
    <property type="match status" value="1"/>
</dbReference>
<dbReference type="GO" id="GO:0055129">
    <property type="term" value="P:L-proline biosynthetic process"/>
    <property type="evidence" value="ECO:0007669"/>
    <property type="project" value="UniProtKB-UniRule"/>
</dbReference>
<comment type="similarity">
    <text evidence="1 4">Belongs to the pyrroline-5-carboxylate reductase family.</text>
</comment>
<dbReference type="Pfam" id="PF14748">
    <property type="entry name" value="P5CR_dimer"/>
    <property type="match status" value="1"/>
</dbReference>
<evidence type="ECO:0000256" key="4">
    <source>
        <dbReference type="HAMAP-Rule" id="MF_01925"/>
    </source>
</evidence>
<organism evidence="9 10">
    <name type="scientific">Temperatibacter marinus</name>
    <dbReference type="NCBI Taxonomy" id="1456591"/>
    <lineage>
        <taxon>Bacteria</taxon>
        <taxon>Pseudomonadati</taxon>
        <taxon>Pseudomonadota</taxon>
        <taxon>Alphaproteobacteria</taxon>
        <taxon>Kordiimonadales</taxon>
        <taxon>Temperatibacteraceae</taxon>
        <taxon>Temperatibacter</taxon>
    </lineage>
</organism>
<comment type="catalytic activity">
    <reaction evidence="4">
        <text>L-proline + NADP(+) = (S)-1-pyrroline-5-carboxylate + NADPH + 2 H(+)</text>
        <dbReference type="Rhea" id="RHEA:14109"/>
        <dbReference type="ChEBI" id="CHEBI:15378"/>
        <dbReference type="ChEBI" id="CHEBI:17388"/>
        <dbReference type="ChEBI" id="CHEBI:57783"/>
        <dbReference type="ChEBI" id="CHEBI:58349"/>
        <dbReference type="ChEBI" id="CHEBI:60039"/>
        <dbReference type="EC" id="1.5.1.2"/>
    </reaction>
</comment>
<evidence type="ECO:0000256" key="2">
    <source>
        <dbReference type="ARBA" id="ARBA00022857"/>
    </source>
</evidence>
<comment type="pathway">
    <text evidence="4">Amino-acid biosynthesis; L-proline biosynthesis; L-proline from L-glutamate 5-semialdehyde: step 1/1.</text>
</comment>
<feature type="domain" description="Pyrroline-5-carboxylate reductase dimerisation" evidence="8">
    <location>
        <begin position="169"/>
        <end position="275"/>
    </location>
</feature>
<keyword evidence="3 4" id="KW-0560">Oxidoreductase</keyword>
<reference evidence="9" key="1">
    <citation type="submission" date="2023-04" db="EMBL/GenBank/DDBJ databases">
        <title>Complete genome sequence of Temperatibacter marinus.</title>
        <authorList>
            <person name="Rong J.-C."/>
            <person name="Yi M.-L."/>
            <person name="Zhao Q."/>
        </authorList>
    </citation>
    <scope>NUCLEOTIDE SEQUENCE</scope>
    <source>
        <strain evidence="9">NBRC 110045</strain>
    </source>
</reference>
<evidence type="ECO:0000313" key="9">
    <source>
        <dbReference type="EMBL" id="WND01671.1"/>
    </source>
</evidence>
<evidence type="ECO:0000259" key="7">
    <source>
        <dbReference type="Pfam" id="PF03807"/>
    </source>
</evidence>
<keyword evidence="2 4" id="KW-0521">NADP</keyword>
<dbReference type="InterPro" id="IPR008927">
    <property type="entry name" value="6-PGluconate_DH-like_C_sf"/>
</dbReference>
<gene>
    <name evidence="4 9" type="primary">proC</name>
    <name evidence="9" type="ORF">QGN29_08875</name>
</gene>
<dbReference type="SUPFAM" id="SSF48179">
    <property type="entry name" value="6-phosphogluconate dehydrogenase C-terminal domain-like"/>
    <property type="match status" value="1"/>
</dbReference>
<dbReference type="Proteomes" id="UP001268683">
    <property type="component" value="Chromosome"/>
</dbReference>
<dbReference type="AlphaFoldDB" id="A0AA52H821"/>
<dbReference type="HAMAP" id="MF_01925">
    <property type="entry name" value="P5C_reductase"/>
    <property type="match status" value="1"/>
</dbReference>
<protein>
    <recommendedName>
        <fullName evidence="4 5">Pyrroline-5-carboxylate reductase</fullName>
        <shortName evidence="4">P5C reductase</shortName>
        <shortName evidence="4">P5CR</shortName>
        <ecNumber evidence="4 5">1.5.1.2</ecNumber>
    </recommendedName>
    <alternativeName>
        <fullName evidence="4">PCA reductase</fullName>
    </alternativeName>
</protein>
<keyword evidence="4" id="KW-0963">Cytoplasm</keyword>
<comment type="function">
    <text evidence="4">Catalyzes the reduction of 1-pyrroline-5-carboxylate (PCA) to L-proline.</text>
</comment>
<dbReference type="GO" id="GO:0004735">
    <property type="term" value="F:pyrroline-5-carboxylate reductase activity"/>
    <property type="evidence" value="ECO:0007669"/>
    <property type="project" value="UniProtKB-UniRule"/>
</dbReference>
<feature type="binding site" evidence="6">
    <location>
        <begin position="14"/>
        <end position="19"/>
    </location>
    <ligand>
        <name>NADP(+)</name>
        <dbReference type="ChEBI" id="CHEBI:58349"/>
    </ligand>
</feature>
<name>A0AA52H821_9PROT</name>
<dbReference type="EMBL" id="CP123872">
    <property type="protein sequence ID" value="WND01671.1"/>
    <property type="molecule type" value="Genomic_DNA"/>
</dbReference>
<dbReference type="EC" id="1.5.1.2" evidence="4 5"/>
<evidence type="ECO:0000256" key="6">
    <source>
        <dbReference type="PIRSR" id="PIRSR000193-1"/>
    </source>
</evidence>
<dbReference type="FunFam" id="1.10.3730.10:FF:000001">
    <property type="entry name" value="Pyrroline-5-carboxylate reductase"/>
    <property type="match status" value="1"/>
</dbReference>
<dbReference type="InterPro" id="IPR036291">
    <property type="entry name" value="NAD(P)-bd_dom_sf"/>
</dbReference>
<dbReference type="PANTHER" id="PTHR11645">
    <property type="entry name" value="PYRROLINE-5-CARBOXYLATE REDUCTASE"/>
    <property type="match status" value="1"/>
</dbReference>
<feature type="domain" description="Pyrroline-5-carboxylate reductase catalytic N-terminal" evidence="7">
    <location>
        <begin position="12"/>
        <end position="105"/>
    </location>
</feature>
<dbReference type="InterPro" id="IPR000304">
    <property type="entry name" value="Pyrroline-COOH_reductase"/>
</dbReference>
<sequence length="277" mass="28913">MWEAISEEKPLVIIGCGKMGGAMARGWLKAGLPESHLLVVDPVAARTGVEGISCSCVFPSMEELPANIYPSVIILAIKPQIMDAVLPAVAANMQGGPLIISVAAGTRIGYFSKSLGRDAPIVRVMPNTPASIGCGITTLVANDYVSESQRKLSEQLMKAVGKTVWLSSEDQMNAVTALSGSGPAYVFHMVEAMAAAGSAMGLDDELAMTLARETIAGAGALLSHDTRSAKILREEVTSPKGTTAAGLEVLMGADTNLSQLMRQTVRAAKKRGEELGS</sequence>
<evidence type="ECO:0000256" key="3">
    <source>
        <dbReference type="ARBA" id="ARBA00023002"/>
    </source>
</evidence>
<evidence type="ECO:0000313" key="10">
    <source>
        <dbReference type="Proteomes" id="UP001268683"/>
    </source>
</evidence>
<evidence type="ECO:0000256" key="1">
    <source>
        <dbReference type="ARBA" id="ARBA00005525"/>
    </source>
</evidence>